<accession>A0AAV6V369</accession>
<keyword evidence="2" id="KW-1185">Reference proteome</keyword>
<name>A0AAV6V369_9ARAC</name>
<gene>
    <name evidence="1" type="ORF">JTE90_021952</name>
</gene>
<evidence type="ECO:0000313" key="1">
    <source>
        <dbReference type="EMBL" id="KAG8191217.1"/>
    </source>
</evidence>
<evidence type="ECO:0000313" key="2">
    <source>
        <dbReference type="Proteomes" id="UP000827092"/>
    </source>
</evidence>
<sequence length="80" mass="9528">MVATACLVTQFERRHHPNKNTPFLQQIERKNVLQTNAHSTCPKAQSDTKTMKESCSIFLRQIKMFFKKKRMRRNDLTFLE</sequence>
<proteinExistence type="predicted"/>
<dbReference type="Proteomes" id="UP000827092">
    <property type="component" value="Unassembled WGS sequence"/>
</dbReference>
<dbReference type="EMBL" id="JAFNEN010000163">
    <property type="protein sequence ID" value="KAG8191217.1"/>
    <property type="molecule type" value="Genomic_DNA"/>
</dbReference>
<protein>
    <submittedName>
        <fullName evidence="1">Uncharacterized protein</fullName>
    </submittedName>
</protein>
<comment type="caution">
    <text evidence="1">The sequence shown here is derived from an EMBL/GenBank/DDBJ whole genome shotgun (WGS) entry which is preliminary data.</text>
</comment>
<dbReference type="AlphaFoldDB" id="A0AAV6V369"/>
<organism evidence="1 2">
    <name type="scientific">Oedothorax gibbosus</name>
    <dbReference type="NCBI Taxonomy" id="931172"/>
    <lineage>
        <taxon>Eukaryota</taxon>
        <taxon>Metazoa</taxon>
        <taxon>Ecdysozoa</taxon>
        <taxon>Arthropoda</taxon>
        <taxon>Chelicerata</taxon>
        <taxon>Arachnida</taxon>
        <taxon>Araneae</taxon>
        <taxon>Araneomorphae</taxon>
        <taxon>Entelegynae</taxon>
        <taxon>Araneoidea</taxon>
        <taxon>Linyphiidae</taxon>
        <taxon>Erigoninae</taxon>
        <taxon>Oedothorax</taxon>
    </lineage>
</organism>
<reference evidence="1 2" key="1">
    <citation type="journal article" date="2022" name="Nat. Ecol. Evol.">
        <title>A masculinizing supergene underlies an exaggerated male reproductive morph in a spider.</title>
        <authorList>
            <person name="Hendrickx F."/>
            <person name="De Corte Z."/>
            <person name="Sonet G."/>
            <person name="Van Belleghem S.M."/>
            <person name="Kostlbacher S."/>
            <person name="Vangestel C."/>
        </authorList>
    </citation>
    <scope>NUCLEOTIDE SEQUENCE [LARGE SCALE GENOMIC DNA]</scope>
    <source>
        <strain evidence="1">W744_W776</strain>
    </source>
</reference>